<protein>
    <submittedName>
        <fullName evidence="2">Protein ecdysoneless</fullName>
    </submittedName>
</protein>
<dbReference type="STRING" id="36022.A0A1V2L284"/>
<dbReference type="Proteomes" id="UP000189513">
    <property type="component" value="Unassembled WGS sequence"/>
</dbReference>
<dbReference type="PANTHER" id="PTHR13060:SF0">
    <property type="entry name" value="PROTEIN ECDYSONELESS HOMOLOG"/>
    <property type="match status" value="1"/>
</dbReference>
<evidence type="ECO:0000256" key="1">
    <source>
        <dbReference type="SAM" id="MobiDB-lite"/>
    </source>
</evidence>
<feature type="region of interest" description="Disordered" evidence="1">
    <location>
        <begin position="398"/>
        <end position="438"/>
    </location>
</feature>
<proteinExistence type="predicted"/>
<reference evidence="3" key="1">
    <citation type="journal article" date="2017" name="Genome Announc.">
        <title>Genome sequences of Cyberlindnera fabianii 65, Pichia kudriavzevii 129, and Saccharomyces cerevisiae 131 isolated from fermented masau fruits in Zimbabwe.</title>
        <authorList>
            <person name="van Rijswijck I.M.H."/>
            <person name="Derks M.F.L."/>
            <person name="Abee T."/>
            <person name="de Ridder D."/>
            <person name="Smid E.J."/>
        </authorList>
    </citation>
    <scope>NUCLEOTIDE SEQUENCE [LARGE SCALE GENOMIC DNA]</scope>
    <source>
        <strain evidence="3">65</strain>
    </source>
</reference>
<gene>
    <name evidence="2" type="ORF">BON22_3942</name>
</gene>
<sequence>MGDTNDLDTRPRYEQIWDQEADISPMENKFYAALFYLNPVTTPDEIDQHLTRMHEDITRRLRPWIEHYVWDSSPITVEKVNHENYTYIYLELNMGITDTDEWLITSILWDMSAIYEDLYIRTFDCEGDHTLIEAWEALPDWLEPSVARHRTWINHQRIIIIPDLFYKDRGLHLDEALTFLTRASYKCLRVLEIENTMTRKCEEQPSKALQGQMWIECLVSRQIAGSVMENPSAINHAINESLKEAAYISGTEALKKPQNQAIEDPVLLKFRTRVETYLMMKLLWEKTAPKVTFDNFKGAFVDHAIKDWIKSNDIEISSTPLDKDVETFNTRGDLLQTELVRLMRIEAPVEPVLVNETPTEEEIAKDEEQASGSATVQEKEMKDMMSKLEQLFKDGEAGLDGIENVDGDSEQTSKGVEPQFWDDESENEEEDDDDDNDEEQQIRDYFNKEKIDIDEDDFFEFFGKEVLGLPEEQLEALRSEFSQNVKKNGETKTSHTAENYESSDNEYEEDETFDFSKDDAVEELQESLKHLMESLALGQDGPASTLFKNMK</sequence>
<evidence type="ECO:0000313" key="3">
    <source>
        <dbReference type="Proteomes" id="UP000189513"/>
    </source>
</evidence>
<feature type="compositionally biased region" description="Acidic residues" evidence="1">
    <location>
        <begin position="420"/>
        <end position="438"/>
    </location>
</feature>
<accession>A0A1V2L284</accession>
<dbReference type="EMBL" id="MPUK01000008">
    <property type="protein sequence ID" value="ONH66012.1"/>
    <property type="molecule type" value="Genomic_DNA"/>
</dbReference>
<feature type="compositionally biased region" description="Acidic residues" evidence="1">
    <location>
        <begin position="501"/>
        <end position="512"/>
    </location>
</feature>
<organism evidence="2 3">
    <name type="scientific">Cyberlindnera fabianii</name>
    <name type="common">Yeast</name>
    <name type="synonym">Hansenula fabianii</name>
    <dbReference type="NCBI Taxonomy" id="36022"/>
    <lineage>
        <taxon>Eukaryota</taxon>
        <taxon>Fungi</taxon>
        <taxon>Dikarya</taxon>
        <taxon>Ascomycota</taxon>
        <taxon>Saccharomycotina</taxon>
        <taxon>Saccharomycetes</taxon>
        <taxon>Phaffomycetales</taxon>
        <taxon>Phaffomycetaceae</taxon>
        <taxon>Cyberlindnera</taxon>
    </lineage>
</organism>
<comment type="caution">
    <text evidence="2">The sequence shown here is derived from an EMBL/GenBank/DDBJ whole genome shotgun (WGS) entry which is preliminary data.</text>
</comment>
<dbReference type="VEuPathDB" id="FungiDB:BON22_3942"/>
<dbReference type="Pfam" id="PF07093">
    <property type="entry name" value="SGT1"/>
    <property type="match status" value="1"/>
</dbReference>
<dbReference type="GO" id="GO:0005634">
    <property type="term" value="C:nucleus"/>
    <property type="evidence" value="ECO:0007669"/>
    <property type="project" value="TreeGrafter"/>
</dbReference>
<dbReference type="PANTHER" id="PTHR13060">
    <property type="entry name" value="SGT1 PROTEIN HSGT1 SUPPRESSOR OF GCR2"/>
    <property type="match status" value="1"/>
</dbReference>
<name>A0A1V2L284_CYBFA</name>
<keyword evidence="3" id="KW-1185">Reference proteome</keyword>
<feature type="region of interest" description="Disordered" evidence="1">
    <location>
        <begin position="356"/>
        <end position="381"/>
    </location>
</feature>
<dbReference type="InterPro" id="IPR010770">
    <property type="entry name" value="Ecd"/>
</dbReference>
<dbReference type="AlphaFoldDB" id="A0A1V2L284"/>
<feature type="region of interest" description="Disordered" evidence="1">
    <location>
        <begin position="485"/>
        <end position="512"/>
    </location>
</feature>
<dbReference type="OMA" id="DYRVWIH"/>
<evidence type="ECO:0000313" key="2">
    <source>
        <dbReference type="EMBL" id="ONH66012.1"/>
    </source>
</evidence>